<dbReference type="EMBL" id="QKRX01000014">
    <property type="protein sequence ID" value="RAU16917.1"/>
    <property type="molecule type" value="Genomic_DNA"/>
</dbReference>
<accession>A0A364NJ55</accession>
<dbReference type="RefSeq" id="WP_112160176.1">
    <property type="nucleotide sequence ID" value="NZ_QKRX01000014.1"/>
</dbReference>
<organism evidence="1 2">
    <name type="scientific">Nitrincola tibetensis</name>
    <dbReference type="NCBI Taxonomy" id="2219697"/>
    <lineage>
        <taxon>Bacteria</taxon>
        <taxon>Pseudomonadati</taxon>
        <taxon>Pseudomonadota</taxon>
        <taxon>Gammaproteobacteria</taxon>
        <taxon>Oceanospirillales</taxon>
        <taxon>Oceanospirillaceae</taxon>
        <taxon>Nitrincola</taxon>
    </lineage>
</organism>
<evidence type="ECO:0000313" key="1">
    <source>
        <dbReference type="EMBL" id="RAU16917.1"/>
    </source>
</evidence>
<comment type="caution">
    <text evidence="1">The sequence shown here is derived from an EMBL/GenBank/DDBJ whole genome shotgun (WGS) entry which is preliminary data.</text>
</comment>
<dbReference type="Proteomes" id="UP000250744">
    <property type="component" value="Unassembled WGS sequence"/>
</dbReference>
<dbReference type="SUPFAM" id="SSF52200">
    <property type="entry name" value="Toll/Interleukin receptor TIR domain"/>
    <property type="match status" value="1"/>
</dbReference>
<proteinExistence type="predicted"/>
<dbReference type="AlphaFoldDB" id="A0A364NJ55"/>
<gene>
    <name evidence="1" type="ORF">DN062_15295</name>
</gene>
<dbReference type="Gene3D" id="3.40.50.10140">
    <property type="entry name" value="Toll/interleukin-1 receptor homology (TIR) domain"/>
    <property type="match status" value="1"/>
</dbReference>
<dbReference type="InterPro" id="IPR035897">
    <property type="entry name" value="Toll_tir_struct_dom_sf"/>
</dbReference>
<keyword evidence="2" id="KW-1185">Reference proteome</keyword>
<reference evidence="1 2" key="1">
    <citation type="submission" date="2018-06" db="EMBL/GenBank/DDBJ databases">
        <title>Nitrincola tibetense sp. nov., isolated from Lake XuguoCo on Tibetan Plateau.</title>
        <authorList>
            <person name="Xing P."/>
        </authorList>
    </citation>
    <scope>NUCLEOTIDE SEQUENCE [LARGE SCALE GENOMIC DNA]</scope>
    <source>
        <strain evidence="2">xg18</strain>
    </source>
</reference>
<sequence length="203" mass="23531">MALFTESEVRARARQAVSADQTIRKSYYARDAKQIITESMESYSETKTYDIFLSHSIKDAEIILGIKGICEDLGYTVYVDWIDDRQLDRSKVTPITADTLRNRMKSSKSLFYVTTENSENSKWMPWECGFFDGLKEKVSIVPVKATSTSTYNGQEYLGLYPYCVKEKSNTGKDVLWIHKDRDTYTSYGHWVSRKNSEIEWKKS</sequence>
<dbReference type="OrthoDB" id="9810385at2"/>
<name>A0A364NJ55_9GAMM</name>
<protein>
    <submittedName>
        <fullName evidence="1">Toll-Interleukin receptor</fullName>
    </submittedName>
</protein>
<keyword evidence="1" id="KW-0675">Receptor</keyword>
<evidence type="ECO:0000313" key="2">
    <source>
        <dbReference type="Proteomes" id="UP000250744"/>
    </source>
</evidence>